<protein>
    <submittedName>
        <fullName evidence="3">Flagellar synthesis regulator FleN</fullName>
    </submittedName>
</protein>
<comment type="caution">
    <text evidence="3">The sequence shown here is derived from an EMBL/GenBank/DDBJ whole genome shotgun (WGS) entry which is preliminary data.</text>
</comment>
<evidence type="ECO:0000256" key="2">
    <source>
        <dbReference type="ARBA" id="ARBA00022840"/>
    </source>
</evidence>
<evidence type="ECO:0000313" key="3">
    <source>
        <dbReference type="EMBL" id="MDC7718896.1"/>
    </source>
</evidence>
<name>A0ABT5J319_9NEIS</name>
<keyword evidence="3" id="KW-0966">Cell projection</keyword>
<keyword evidence="4" id="KW-1185">Reference proteome</keyword>
<dbReference type="EMBL" id="JAQQLF010000027">
    <property type="protein sequence ID" value="MDC7718896.1"/>
    <property type="molecule type" value="Genomic_DNA"/>
</dbReference>
<accession>A0ABT5J319</accession>
<keyword evidence="1" id="KW-0547">Nucleotide-binding</keyword>
<organism evidence="3 4">
    <name type="scientific">Vogesella aquatica</name>
    <dbReference type="NCBI Taxonomy" id="2984206"/>
    <lineage>
        <taxon>Bacteria</taxon>
        <taxon>Pseudomonadati</taxon>
        <taxon>Pseudomonadota</taxon>
        <taxon>Betaproteobacteria</taxon>
        <taxon>Neisseriales</taxon>
        <taxon>Chromobacteriaceae</taxon>
        <taxon>Vogesella</taxon>
    </lineage>
</organism>
<dbReference type="Proteomes" id="UP001219956">
    <property type="component" value="Unassembled WGS sequence"/>
</dbReference>
<reference evidence="3 4" key="1">
    <citation type="submission" date="2023-01" db="EMBL/GenBank/DDBJ databases">
        <title>Novel species of the genus Vogesella isolated from rivers.</title>
        <authorList>
            <person name="Lu H."/>
        </authorList>
    </citation>
    <scope>NUCLEOTIDE SEQUENCE [LARGE SCALE GENOMIC DNA]</scope>
    <source>
        <strain evidence="3 4">DC21W</strain>
    </source>
</reference>
<dbReference type="SUPFAM" id="SSF52540">
    <property type="entry name" value="P-loop containing nucleoside triphosphate hydrolases"/>
    <property type="match status" value="1"/>
</dbReference>
<dbReference type="InterPro" id="IPR027417">
    <property type="entry name" value="P-loop_NTPase"/>
</dbReference>
<sequence length="286" mass="30990">MSDQASSLRLQRAQADYPPSFAFIGGEGSGVSTLVGELAASLALRGGRPLLIEHQPGHQQARRLGLPATGTFASLAISLGGINELMVANRYGLNLINLAASSEERTRLSPRLWRRLAHEFASVEADSSVLLIDCPNISDDPAPACIADNLVLVLSPDADSLTQGYASLKRLAADYARRRFNILVNRAQDFEEAQAVFNRLNSVAGDYLSVALRWVGFVPADSTVRKSQTLRRPTVEAFAECEAALAYSQLADMLPRWHAPDQSAPRNSYLEHLLMTTKSLADLTGS</sequence>
<dbReference type="PANTHER" id="PTHR43384">
    <property type="entry name" value="SEPTUM SITE-DETERMINING PROTEIN MIND HOMOLOG, CHLOROPLASTIC-RELATED"/>
    <property type="match status" value="1"/>
</dbReference>
<keyword evidence="2" id="KW-0067">ATP-binding</keyword>
<dbReference type="InterPro" id="IPR050625">
    <property type="entry name" value="ParA/MinD_ATPase"/>
</dbReference>
<keyword evidence="3" id="KW-0969">Cilium</keyword>
<proteinExistence type="predicted"/>
<evidence type="ECO:0000256" key="1">
    <source>
        <dbReference type="ARBA" id="ARBA00022741"/>
    </source>
</evidence>
<gene>
    <name evidence="3" type="ORF">PQU95_16970</name>
</gene>
<evidence type="ECO:0000313" key="4">
    <source>
        <dbReference type="Proteomes" id="UP001219956"/>
    </source>
</evidence>
<dbReference type="PANTHER" id="PTHR43384:SF4">
    <property type="entry name" value="CELLULOSE BIOSYNTHESIS PROTEIN BCSQ-RELATED"/>
    <property type="match status" value="1"/>
</dbReference>
<dbReference type="Gene3D" id="3.40.50.300">
    <property type="entry name" value="P-loop containing nucleotide triphosphate hydrolases"/>
    <property type="match status" value="1"/>
</dbReference>
<keyword evidence="3" id="KW-0282">Flagellum</keyword>
<dbReference type="RefSeq" id="WP_272753104.1">
    <property type="nucleotide sequence ID" value="NZ_JAQQLF010000027.1"/>
</dbReference>